<dbReference type="PROSITE" id="PS50158">
    <property type="entry name" value="ZF_CCHC"/>
    <property type="match status" value="1"/>
</dbReference>
<dbReference type="GO" id="GO:0008270">
    <property type="term" value="F:zinc ion binding"/>
    <property type="evidence" value="ECO:0007669"/>
    <property type="project" value="UniProtKB-KW"/>
</dbReference>
<gene>
    <name evidence="5" type="ORF">KFL_000030500</name>
</gene>
<feature type="domain" description="CCHC-type" evidence="4">
    <location>
        <begin position="9"/>
        <end position="22"/>
    </location>
</feature>
<evidence type="ECO:0000259" key="4">
    <source>
        <dbReference type="PROSITE" id="PS50158"/>
    </source>
</evidence>
<evidence type="ECO:0000256" key="2">
    <source>
        <dbReference type="SAM" id="Coils"/>
    </source>
</evidence>
<reference evidence="5 6" key="1">
    <citation type="journal article" date="2014" name="Nat. Commun.">
        <title>Klebsormidium flaccidum genome reveals primary factors for plant terrestrial adaptation.</title>
        <authorList>
            <person name="Hori K."/>
            <person name="Maruyama F."/>
            <person name="Fujisawa T."/>
            <person name="Togashi T."/>
            <person name="Yamamoto N."/>
            <person name="Seo M."/>
            <person name="Sato S."/>
            <person name="Yamada T."/>
            <person name="Mori H."/>
            <person name="Tajima N."/>
            <person name="Moriyama T."/>
            <person name="Ikeuchi M."/>
            <person name="Watanabe M."/>
            <person name="Wada H."/>
            <person name="Kobayashi K."/>
            <person name="Saito M."/>
            <person name="Masuda T."/>
            <person name="Sasaki-Sekimoto Y."/>
            <person name="Mashiguchi K."/>
            <person name="Awai K."/>
            <person name="Shimojima M."/>
            <person name="Masuda S."/>
            <person name="Iwai M."/>
            <person name="Nobusawa T."/>
            <person name="Narise T."/>
            <person name="Kondo S."/>
            <person name="Saito H."/>
            <person name="Sato R."/>
            <person name="Murakawa M."/>
            <person name="Ihara Y."/>
            <person name="Oshima-Yamada Y."/>
            <person name="Ohtaka K."/>
            <person name="Satoh M."/>
            <person name="Sonobe K."/>
            <person name="Ishii M."/>
            <person name="Ohtani R."/>
            <person name="Kanamori-Sato M."/>
            <person name="Honoki R."/>
            <person name="Miyazaki D."/>
            <person name="Mochizuki H."/>
            <person name="Umetsu J."/>
            <person name="Higashi K."/>
            <person name="Shibata D."/>
            <person name="Kamiya Y."/>
            <person name="Sato N."/>
            <person name="Nakamura Y."/>
            <person name="Tabata S."/>
            <person name="Ida S."/>
            <person name="Kurokawa K."/>
            <person name="Ohta H."/>
        </authorList>
    </citation>
    <scope>NUCLEOTIDE SEQUENCE [LARGE SCALE GENOMIC DNA]</scope>
    <source>
        <strain evidence="5 6">NIES-2285</strain>
    </source>
</reference>
<name>A0A1Y1HIS3_KLENI</name>
<dbReference type="Proteomes" id="UP000054558">
    <property type="component" value="Unassembled WGS sequence"/>
</dbReference>
<accession>A0A1Y1HIS3</accession>
<feature type="region of interest" description="Disordered" evidence="3">
    <location>
        <begin position="33"/>
        <end position="124"/>
    </location>
</feature>
<evidence type="ECO:0000256" key="1">
    <source>
        <dbReference type="PROSITE-ProRule" id="PRU00047"/>
    </source>
</evidence>
<dbReference type="EMBL" id="DF236952">
    <property type="protein sequence ID" value="GAQ77773.1"/>
    <property type="molecule type" value="Genomic_DNA"/>
</dbReference>
<keyword evidence="1" id="KW-0863">Zinc-finger</keyword>
<dbReference type="InterPro" id="IPR001878">
    <property type="entry name" value="Znf_CCHC"/>
</dbReference>
<feature type="compositionally biased region" description="Polar residues" evidence="3">
    <location>
        <begin position="34"/>
        <end position="51"/>
    </location>
</feature>
<keyword evidence="1" id="KW-0479">Metal-binding</keyword>
<organism evidence="5 6">
    <name type="scientific">Klebsormidium nitens</name>
    <name type="common">Green alga</name>
    <name type="synonym">Ulothrix nitens</name>
    <dbReference type="NCBI Taxonomy" id="105231"/>
    <lineage>
        <taxon>Eukaryota</taxon>
        <taxon>Viridiplantae</taxon>
        <taxon>Streptophyta</taxon>
        <taxon>Klebsormidiophyceae</taxon>
        <taxon>Klebsormidiales</taxon>
        <taxon>Klebsormidiaceae</taxon>
        <taxon>Klebsormidium</taxon>
    </lineage>
</organism>
<keyword evidence="1" id="KW-0862">Zinc</keyword>
<sequence>MTKKKRVTCSNCGKKGHNRTRCVEEVIHAVHVNDSGSSFQVDTPSIPQTNDPPEGQEDLSKKGHDYDQPRSKRAKQEMDIQKMKPEARPLQPKAQTRPAEAAQDAQAESSLQSPASLARLHEEASARAAQRAAELAETALAEEMEKRHVVEAQLEAATAKRAEADASFAHKEAQLKERLAAAEAARAGLDSRLKEAQWLVEENTRAEEEAKAELRLLMESGEAARERKAAEAPELQQGFGKPEPAGSDSALWRSKGAIQRQCTPKGRSCAGRQRPKSNSRQSRQGSTRTTEAAAARMFEDRKVVLPEWYYEGHEEEAYREFGYLLRDMTLDDAIREALEALSHIEKEVKRASPDLRIIIETKDFRKGYERFLEDRPDYMKENWDVTVIRTPMLMDWDGDFDVCCAGQHSPDASIE</sequence>
<feature type="region of interest" description="Disordered" evidence="3">
    <location>
        <begin position="224"/>
        <end position="293"/>
    </location>
</feature>
<feature type="compositionally biased region" description="Low complexity" evidence="3">
    <location>
        <begin position="99"/>
        <end position="113"/>
    </location>
</feature>
<dbReference type="GO" id="GO:0003676">
    <property type="term" value="F:nucleic acid binding"/>
    <property type="evidence" value="ECO:0007669"/>
    <property type="project" value="InterPro"/>
</dbReference>
<keyword evidence="2" id="KW-0175">Coiled coil</keyword>
<dbReference type="AlphaFoldDB" id="A0A1Y1HIS3"/>
<feature type="compositionally biased region" description="Polar residues" evidence="3">
    <location>
        <begin position="276"/>
        <end position="290"/>
    </location>
</feature>
<evidence type="ECO:0000313" key="5">
    <source>
        <dbReference type="EMBL" id="GAQ77773.1"/>
    </source>
</evidence>
<evidence type="ECO:0000256" key="3">
    <source>
        <dbReference type="SAM" id="MobiDB-lite"/>
    </source>
</evidence>
<keyword evidence="6" id="KW-1185">Reference proteome</keyword>
<feature type="compositionally biased region" description="Basic and acidic residues" evidence="3">
    <location>
        <begin position="58"/>
        <end position="87"/>
    </location>
</feature>
<evidence type="ECO:0000313" key="6">
    <source>
        <dbReference type="Proteomes" id="UP000054558"/>
    </source>
</evidence>
<proteinExistence type="predicted"/>
<protein>
    <recommendedName>
        <fullName evidence="4">CCHC-type domain-containing protein</fullName>
    </recommendedName>
</protein>
<feature type="coiled-coil region" evidence="2">
    <location>
        <begin position="126"/>
        <end position="192"/>
    </location>
</feature>